<name>A0A2A7A524_9FIRM</name>
<sequence length="155" mass="17344">MANQNYQQTEMDLRTNLQQDVDCRVASVIDDTYDMLKDYNPPAVRNRHEAYGIAADNFTRISAKVKSVRNDMDTLLSTLANPNYPAVEAVSSLHNRVSELISLSIVMAAEMKRTMNDLCEAERKDDTPTPLEQAAAENDGFEEAEPADVEADDEE</sequence>
<gene>
    <name evidence="2" type="ORF">CGS56_14110</name>
</gene>
<feature type="compositionally biased region" description="Acidic residues" evidence="1">
    <location>
        <begin position="139"/>
        <end position="155"/>
    </location>
</feature>
<evidence type="ECO:0000313" key="3">
    <source>
        <dbReference type="Proteomes" id="UP000220157"/>
    </source>
</evidence>
<reference evidence="2 3" key="1">
    <citation type="journal article" date="2017" name="Front. Microbiol.">
        <title>New Insights into the Diversity of the Genus Faecalibacterium.</title>
        <authorList>
            <person name="Benevides L."/>
            <person name="Burman S."/>
            <person name="Martin R."/>
            <person name="Robert V."/>
            <person name="Thomas M."/>
            <person name="Miquel S."/>
            <person name="Chain F."/>
            <person name="Sokol H."/>
            <person name="Bermudez-Humaran L.G."/>
            <person name="Morrison M."/>
            <person name="Langella P."/>
            <person name="Azevedo V.A."/>
            <person name="Chatel J.M."/>
            <person name="Soares S."/>
        </authorList>
    </citation>
    <scope>NUCLEOTIDE SEQUENCE [LARGE SCALE GENOMIC DNA]</scope>
    <source>
        <strain evidence="2 3">CNCM I 4573</strain>
    </source>
</reference>
<dbReference type="AlphaFoldDB" id="A0A2A7A524"/>
<evidence type="ECO:0000313" key="2">
    <source>
        <dbReference type="EMBL" id="PDX74172.1"/>
    </source>
</evidence>
<dbReference type="EMBL" id="NMTW01000053">
    <property type="protein sequence ID" value="PDX74172.1"/>
    <property type="molecule type" value="Genomic_DNA"/>
</dbReference>
<evidence type="ECO:0000256" key="1">
    <source>
        <dbReference type="SAM" id="MobiDB-lite"/>
    </source>
</evidence>
<dbReference type="Proteomes" id="UP000220157">
    <property type="component" value="Unassembled WGS sequence"/>
</dbReference>
<feature type="region of interest" description="Disordered" evidence="1">
    <location>
        <begin position="120"/>
        <end position="155"/>
    </location>
</feature>
<proteinExistence type="predicted"/>
<organism evidence="2 3">
    <name type="scientific">Faecalibacterium prausnitzii</name>
    <dbReference type="NCBI Taxonomy" id="853"/>
    <lineage>
        <taxon>Bacteria</taxon>
        <taxon>Bacillati</taxon>
        <taxon>Bacillota</taxon>
        <taxon>Clostridia</taxon>
        <taxon>Eubacteriales</taxon>
        <taxon>Oscillospiraceae</taxon>
        <taxon>Faecalibacterium</taxon>
    </lineage>
</organism>
<comment type="caution">
    <text evidence="2">The sequence shown here is derived from an EMBL/GenBank/DDBJ whole genome shotgun (WGS) entry which is preliminary data.</text>
</comment>
<protein>
    <submittedName>
        <fullName evidence="2">Uncharacterized protein</fullName>
    </submittedName>
</protein>
<accession>A0A2A7A524</accession>
<dbReference type="RefSeq" id="WP_097786179.1">
    <property type="nucleotide sequence ID" value="NZ_NMTW01000053.1"/>
</dbReference>